<feature type="domain" description="Smr" evidence="1">
    <location>
        <begin position="99"/>
        <end position="179"/>
    </location>
</feature>
<dbReference type="OrthoDB" id="9808881at2"/>
<organism evidence="2 3">
    <name type="scientific">Permianibacter aggregans</name>
    <dbReference type="NCBI Taxonomy" id="1510150"/>
    <lineage>
        <taxon>Bacteria</taxon>
        <taxon>Pseudomonadati</taxon>
        <taxon>Pseudomonadota</taxon>
        <taxon>Gammaproteobacteria</taxon>
        <taxon>Pseudomonadales</taxon>
        <taxon>Pseudomonadaceae</taxon>
        <taxon>Permianibacter</taxon>
    </lineage>
</organism>
<evidence type="ECO:0000259" key="1">
    <source>
        <dbReference type="PROSITE" id="PS50828"/>
    </source>
</evidence>
<sequence length="197" mass="22699">MSRLNPEDQRLLEEAFADVEPIGESDKIDANAAQELDKLAMQNRRLAAQTDKQHDQNFLTTTQPKLVDPYAELAYKRDGVQTGVFKALRQGQYEARYVLDLHRHTVEKARVEVFEFIYDALKRQERCVMILHGRGVKAEKPALLKSYVNHWLPQFPEVLAFHSAQKRDGGTGAVYILLKKSEEASETNREIYSRREP</sequence>
<keyword evidence="2" id="KW-0255">Endonuclease</keyword>
<protein>
    <submittedName>
        <fullName evidence="2">DNA-nicking Smr family endonuclease</fullName>
    </submittedName>
</protein>
<dbReference type="AlphaFoldDB" id="A0A4R6UVM2"/>
<dbReference type="RefSeq" id="WP_133587338.1">
    <property type="nucleotide sequence ID" value="NZ_CP037953.1"/>
</dbReference>
<evidence type="ECO:0000313" key="2">
    <source>
        <dbReference type="EMBL" id="TDQ51390.1"/>
    </source>
</evidence>
<dbReference type="PROSITE" id="PS50828">
    <property type="entry name" value="SMR"/>
    <property type="match status" value="1"/>
</dbReference>
<keyword evidence="3" id="KW-1185">Reference proteome</keyword>
<dbReference type="SUPFAM" id="SSF160443">
    <property type="entry name" value="SMR domain-like"/>
    <property type="match status" value="1"/>
</dbReference>
<keyword evidence="2" id="KW-0378">Hydrolase</keyword>
<dbReference type="InterPro" id="IPR002625">
    <property type="entry name" value="Smr_dom"/>
</dbReference>
<dbReference type="InterPro" id="IPR047688">
    <property type="entry name" value="Endonuc_SmrA"/>
</dbReference>
<keyword evidence="2" id="KW-0540">Nuclease</keyword>
<name>A0A4R6UVM2_9GAMM</name>
<accession>A0A4R6UVM2</accession>
<dbReference type="InterPro" id="IPR036063">
    <property type="entry name" value="Smr_dom_sf"/>
</dbReference>
<dbReference type="EMBL" id="SNYM01000001">
    <property type="protein sequence ID" value="TDQ51390.1"/>
    <property type="molecule type" value="Genomic_DNA"/>
</dbReference>
<dbReference type="GO" id="GO:0004520">
    <property type="term" value="F:DNA endonuclease activity"/>
    <property type="evidence" value="ECO:0007669"/>
    <property type="project" value="TreeGrafter"/>
</dbReference>
<dbReference type="PANTHER" id="PTHR35562:SF2">
    <property type="entry name" value="DNA ENDONUCLEASE SMRA-RELATED"/>
    <property type="match status" value="1"/>
</dbReference>
<comment type="caution">
    <text evidence="2">The sequence shown here is derived from an EMBL/GenBank/DDBJ whole genome shotgun (WGS) entry which is preliminary data.</text>
</comment>
<dbReference type="SMART" id="SM00463">
    <property type="entry name" value="SMR"/>
    <property type="match status" value="1"/>
</dbReference>
<dbReference type="NCBIfam" id="NF033154">
    <property type="entry name" value="endonuc_SmrA"/>
    <property type="match status" value="1"/>
</dbReference>
<dbReference type="Gene3D" id="3.30.1370.110">
    <property type="match status" value="1"/>
</dbReference>
<reference evidence="2 3" key="1">
    <citation type="submission" date="2019-03" db="EMBL/GenBank/DDBJ databases">
        <title>Genomic Encyclopedia of Type Strains, Phase IV (KMG-IV): sequencing the most valuable type-strain genomes for metagenomic binning, comparative biology and taxonomic classification.</title>
        <authorList>
            <person name="Goeker M."/>
        </authorList>
    </citation>
    <scope>NUCLEOTIDE SEQUENCE [LARGE SCALE GENOMIC DNA]</scope>
    <source>
        <strain evidence="2 3">DSM 103792</strain>
    </source>
</reference>
<gene>
    <name evidence="2" type="ORF">EV696_101366</name>
</gene>
<evidence type="ECO:0000313" key="3">
    <source>
        <dbReference type="Proteomes" id="UP000295375"/>
    </source>
</evidence>
<dbReference type="Pfam" id="PF01713">
    <property type="entry name" value="Smr"/>
    <property type="match status" value="1"/>
</dbReference>
<dbReference type="PANTHER" id="PTHR35562">
    <property type="entry name" value="DNA ENDONUCLEASE SMRA-RELATED"/>
    <property type="match status" value="1"/>
</dbReference>
<proteinExistence type="predicted"/>
<dbReference type="Proteomes" id="UP000295375">
    <property type="component" value="Unassembled WGS sequence"/>
</dbReference>